<dbReference type="InterPro" id="IPR019993">
    <property type="entry name" value="RecB_nuclease_TM0106_put"/>
</dbReference>
<dbReference type="Proteomes" id="UP001430172">
    <property type="component" value="Unassembled WGS sequence"/>
</dbReference>
<proteinExistence type="predicted"/>
<evidence type="ECO:0000256" key="3">
    <source>
        <dbReference type="ARBA" id="ARBA00022763"/>
    </source>
</evidence>
<dbReference type="InterPro" id="IPR047187">
    <property type="entry name" value="SF1_C_Upf1"/>
</dbReference>
<feature type="domain" description="DNA2/NAM7 helicase-like C-terminal" evidence="10">
    <location>
        <begin position="966"/>
        <end position="1146"/>
    </location>
</feature>
<keyword evidence="5" id="KW-0347">Helicase</keyword>
<dbReference type="Pfam" id="PF13087">
    <property type="entry name" value="AAA_12"/>
    <property type="match status" value="1"/>
</dbReference>
<dbReference type="CDD" id="cd18808">
    <property type="entry name" value="SF1_C_Upf1"/>
    <property type="match status" value="1"/>
</dbReference>
<evidence type="ECO:0000256" key="4">
    <source>
        <dbReference type="ARBA" id="ARBA00022801"/>
    </source>
</evidence>
<evidence type="ECO:0000256" key="2">
    <source>
        <dbReference type="ARBA" id="ARBA00022741"/>
    </source>
</evidence>
<dbReference type="SUPFAM" id="SSF53098">
    <property type="entry name" value="Ribonuclease H-like"/>
    <property type="match status" value="1"/>
</dbReference>
<dbReference type="PANTHER" id="PTHR43788">
    <property type="entry name" value="DNA2/NAM7 HELICASE FAMILY MEMBER"/>
    <property type="match status" value="1"/>
</dbReference>
<evidence type="ECO:0000256" key="8">
    <source>
        <dbReference type="ARBA" id="ARBA00023204"/>
    </source>
</evidence>
<evidence type="ECO:0000256" key="5">
    <source>
        <dbReference type="ARBA" id="ARBA00022806"/>
    </source>
</evidence>
<keyword evidence="1" id="KW-0540">Nuclease</keyword>
<dbReference type="InterPro" id="IPR050534">
    <property type="entry name" value="Coronavir_polyprotein_1ab"/>
</dbReference>
<feature type="domain" description="PD-(D/E)XK endonuclease-like" evidence="9">
    <location>
        <begin position="57"/>
        <end position="224"/>
    </location>
</feature>
<name>A0ABS2CQF7_9MICO</name>
<dbReference type="InterPro" id="IPR038720">
    <property type="entry name" value="YprB_RNase_H-like_dom"/>
</dbReference>
<dbReference type="Gene3D" id="3.40.50.300">
    <property type="entry name" value="P-loop containing nucleotide triphosphate hydrolases"/>
    <property type="match status" value="2"/>
</dbReference>
<keyword evidence="8" id="KW-0234">DNA repair</keyword>
<keyword evidence="7" id="KW-0067">ATP-binding</keyword>
<evidence type="ECO:0000259" key="10">
    <source>
        <dbReference type="Pfam" id="PF13087"/>
    </source>
</evidence>
<comment type="caution">
    <text evidence="12">The sequence shown here is derived from an EMBL/GenBank/DDBJ whole genome shotgun (WGS) entry which is preliminary data.</text>
</comment>
<dbReference type="CDD" id="cd17934">
    <property type="entry name" value="DEXXQc_Upf1-like"/>
    <property type="match status" value="1"/>
</dbReference>
<sequence length="1188" mass="128659">MFLLGDDARLVLSASDLRTASQCEFALVRQLDVVRGLAASVEDPDDPMLARVSALGDQHENAELRRLGREHPGGVRQLPSPDYSPAGLAEAMGRTLEALAGDAQVLSQATLFDGRFVGRADFLERSPQGWVVSDTKLARHENVPALLQVAAYAALLDEAGVPVAPVARLVLGDGVVRDVPLGDVLPVYRSRRARLESLLADHLAEGGAAMWGDPRWLACGRCPVCSAEAEAARDLLLVAGMRGPTRRRLLDAGITTLEELAASTGPVLDVRAAMLERLRAQARLQQEQDADPLGRVRHEVVGPAALRLMPPPSEGDVFFDFEGDPLWQEPGSSVWGLEYLFGMVETDSGAPRFRAFWAHDRHEERQALVDFVDHLAERRRRWPDLHVYHYAPYEPAEMLRMAARHGVYEDEVDQLLREGVFVDLYSVVRAGIRVSQRSYSIKKLEPLYMEAREGDVQGGAESIVVYHQFTAARIEGRDDEAATLIAEIAHYNEDDCLSTLRLRDWLLDRRRELFGDDWSLPAPDEVSEVVVSEKRQVALDLEAAVRGLVADVVAAERTDADHAVALVGSAVLFHAREDKPKWQEHFERLRLPVGDWRSAEGVFLVESAEVVRDWWQATPRQRPRRTVRLHGEPMRQNGIGVGAAVSAVYGAPPPLGIVAERLHANARSTATITVLEVEDRLAENGRLHQSLLVEELQPKDGEPHVDVPVALVPNDNVSSAPIDRALAEVAEAVRDTGRVPVGAGTDVLLRVPPRLRGGDALPPVGPGPDGYVDAITAALLGMDDSYVAVQGPPGTGKTHVGAHVVARLVEQGWAVGVCAQSHAAVENVLTKIVSSTGVAGEQVGKVARATTDPAWTALGKADELAGFAAGHRAAGRGYVVGGTAWDLTNPARVGRGQLDLLVVDEAGQFSLAKTLAVSVAARRLLLLGDPQQLPQVTTGVHAEPIDLAALAWLARGESVLPPELGYFLATTWRMHPALTAPVSRLAYDGRLHAQEAVTAVRTLEGIDPGLHVRLVEHRDNSTTSVEEAEVVLDLVRDLLGRSWSDPGERDDDGRPLGARPLAERDVIVITPYNAQVGLLRRVLDDAGLPQVAVGTVDKFQGQEAAVAILSMAASSHSDVSRGMGFLLDRHRLNVAISRAKHSAFVVRSQVLTDFSPRTPDELLALGAFLRLCDGAVTSERVGEPHPVA</sequence>
<evidence type="ECO:0000259" key="9">
    <source>
        <dbReference type="Pfam" id="PF12705"/>
    </source>
</evidence>
<feature type="domain" description="YprB ribonuclease H-like" evidence="11">
    <location>
        <begin position="317"/>
        <end position="506"/>
    </location>
</feature>
<dbReference type="InterPro" id="IPR012337">
    <property type="entry name" value="RNaseH-like_sf"/>
</dbReference>
<evidence type="ECO:0000256" key="7">
    <source>
        <dbReference type="ARBA" id="ARBA00022840"/>
    </source>
</evidence>
<accession>A0ABS2CQF7</accession>
<evidence type="ECO:0000313" key="12">
    <source>
        <dbReference type="EMBL" id="MBM6402122.1"/>
    </source>
</evidence>
<reference evidence="12" key="1">
    <citation type="submission" date="2021-02" db="EMBL/GenBank/DDBJ databases">
        <title>Phycicoccus sp. MQZ13P-5T, whole genome shotgun sequence.</title>
        <authorList>
            <person name="Tuo L."/>
        </authorList>
    </citation>
    <scope>NUCLEOTIDE SEQUENCE</scope>
    <source>
        <strain evidence="12">MQZ13P-5</strain>
    </source>
</reference>
<evidence type="ECO:0000256" key="6">
    <source>
        <dbReference type="ARBA" id="ARBA00022839"/>
    </source>
</evidence>
<dbReference type="RefSeq" id="WP_204132591.1">
    <property type="nucleotide sequence ID" value="NZ_JAFDVD010000021.1"/>
</dbReference>
<dbReference type="InterPro" id="IPR041679">
    <property type="entry name" value="DNA2/NAM7-like_C"/>
</dbReference>
<keyword evidence="13" id="KW-1185">Reference proteome</keyword>
<dbReference type="NCBIfam" id="TIGR03491">
    <property type="entry name" value="TM0106 family RecB-like putative nuclease"/>
    <property type="match status" value="1"/>
</dbReference>
<dbReference type="Pfam" id="PF13482">
    <property type="entry name" value="RNase_H_2"/>
    <property type="match status" value="1"/>
</dbReference>
<dbReference type="SUPFAM" id="SSF52540">
    <property type="entry name" value="P-loop containing nucleoside triphosphate hydrolases"/>
    <property type="match status" value="1"/>
</dbReference>
<dbReference type="PANTHER" id="PTHR43788:SF8">
    <property type="entry name" value="DNA-BINDING PROTEIN SMUBP-2"/>
    <property type="match status" value="1"/>
</dbReference>
<evidence type="ECO:0000313" key="13">
    <source>
        <dbReference type="Proteomes" id="UP001430172"/>
    </source>
</evidence>
<keyword evidence="4" id="KW-0378">Hydrolase</keyword>
<evidence type="ECO:0000259" key="11">
    <source>
        <dbReference type="Pfam" id="PF13482"/>
    </source>
</evidence>
<keyword evidence="2" id="KW-0547">Nucleotide-binding</keyword>
<dbReference type="InterPro" id="IPR027417">
    <property type="entry name" value="P-loop_NTPase"/>
</dbReference>
<evidence type="ECO:0000256" key="1">
    <source>
        <dbReference type="ARBA" id="ARBA00022722"/>
    </source>
</evidence>
<gene>
    <name evidence="12" type="ORF">JQN70_17120</name>
</gene>
<organism evidence="12 13">
    <name type="scientific">Phycicoccus sonneratiae</name>
    <dbReference type="NCBI Taxonomy" id="2807628"/>
    <lineage>
        <taxon>Bacteria</taxon>
        <taxon>Bacillati</taxon>
        <taxon>Actinomycetota</taxon>
        <taxon>Actinomycetes</taxon>
        <taxon>Micrococcales</taxon>
        <taxon>Intrasporangiaceae</taxon>
        <taxon>Phycicoccus</taxon>
    </lineage>
</organism>
<keyword evidence="6" id="KW-0269">Exonuclease</keyword>
<protein>
    <submittedName>
        <fullName evidence="12">TM0106 family RecB-like putative nuclease</fullName>
    </submittedName>
</protein>
<dbReference type="Pfam" id="PF12705">
    <property type="entry name" value="PDDEXK_1"/>
    <property type="match status" value="1"/>
</dbReference>
<dbReference type="Pfam" id="PF13604">
    <property type="entry name" value="AAA_30"/>
    <property type="match status" value="1"/>
</dbReference>
<keyword evidence="3" id="KW-0227">DNA damage</keyword>
<dbReference type="InterPro" id="IPR038726">
    <property type="entry name" value="PDDEXK_AddAB-type"/>
</dbReference>
<dbReference type="EMBL" id="JAFDVD010000021">
    <property type="protein sequence ID" value="MBM6402122.1"/>
    <property type="molecule type" value="Genomic_DNA"/>
</dbReference>